<comment type="caution">
    <text evidence="2">The sequence shown here is derived from an EMBL/GenBank/DDBJ whole genome shotgun (WGS) entry which is preliminary data.</text>
</comment>
<evidence type="ECO:0000313" key="2">
    <source>
        <dbReference type="EMBL" id="PBJ96390.1"/>
    </source>
</evidence>
<dbReference type="GO" id="GO:0004803">
    <property type="term" value="F:transposase activity"/>
    <property type="evidence" value="ECO:0007669"/>
    <property type="project" value="InterPro"/>
</dbReference>
<dbReference type="InterPro" id="IPR052715">
    <property type="entry name" value="RAYT_transposase"/>
</dbReference>
<dbReference type="SMART" id="SM01321">
    <property type="entry name" value="Y1_Tnp"/>
    <property type="match status" value="1"/>
</dbReference>
<dbReference type="RefSeq" id="WP_082041819.1">
    <property type="nucleotide sequence ID" value="NZ_CP010359.1"/>
</dbReference>
<dbReference type="InterPro" id="IPR002686">
    <property type="entry name" value="Transposase_17"/>
</dbReference>
<dbReference type="AlphaFoldDB" id="A0A2A3M8F4"/>
<dbReference type="SUPFAM" id="SSF143422">
    <property type="entry name" value="Transposase IS200-like"/>
    <property type="match status" value="1"/>
</dbReference>
<evidence type="ECO:0000259" key="1">
    <source>
        <dbReference type="SMART" id="SM01321"/>
    </source>
</evidence>
<name>A0A2A3M8F4_PSEDL</name>
<dbReference type="NCBIfam" id="NF047646">
    <property type="entry name" value="REP_Tyr_transpos"/>
    <property type="match status" value="1"/>
</dbReference>
<organism evidence="2 3">
    <name type="scientific">Pseudomonas plecoglossicida</name>
    <dbReference type="NCBI Taxonomy" id="70775"/>
    <lineage>
        <taxon>Bacteria</taxon>
        <taxon>Pseudomonadati</taxon>
        <taxon>Pseudomonadota</taxon>
        <taxon>Gammaproteobacteria</taxon>
        <taxon>Pseudomonadales</taxon>
        <taxon>Pseudomonadaceae</taxon>
        <taxon>Pseudomonas</taxon>
    </lineage>
</organism>
<dbReference type="PANTHER" id="PTHR36966">
    <property type="entry name" value="REP-ASSOCIATED TYROSINE TRANSPOSASE"/>
    <property type="match status" value="1"/>
</dbReference>
<dbReference type="GO" id="GO:0043565">
    <property type="term" value="F:sequence-specific DNA binding"/>
    <property type="evidence" value="ECO:0007669"/>
    <property type="project" value="TreeGrafter"/>
</dbReference>
<proteinExistence type="predicted"/>
<dbReference type="GO" id="GO:0006313">
    <property type="term" value="P:DNA transposition"/>
    <property type="evidence" value="ECO:0007669"/>
    <property type="project" value="InterPro"/>
</dbReference>
<dbReference type="Gene3D" id="3.30.70.1290">
    <property type="entry name" value="Transposase IS200-like"/>
    <property type="match status" value="1"/>
</dbReference>
<dbReference type="Pfam" id="PF01797">
    <property type="entry name" value="Y1_Tnp"/>
    <property type="match status" value="1"/>
</dbReference>
<dbReference type="Proteomes" id="UP000218102">
    <property type="component" value="Unassembled WGS sequence"/>
</dbReference>
<dbReference type="PANTHER" id="PTHR36966:SF1">
    <property type="entry name" value="REP-ASSOCIATED TYROSINE TRANSPOSASE"/>
    <property type="match status" value="1"/>
</dbReference>
<gene>
    <name evidence="2" type="ORF">CMV24_06600</name>
</gene>
<protein>
    <submittedName>
        <fullName evidence="2">Transposase</fullName>
    </submittedName>
</protein>
<dbReference type="InterPro" id="IPR036515">
    <property type="entry name" value="Transposase_17_sf"/>
</dbReference>
<feature type="domain" description="Transposase IS200-like" evidence="1">
    <location>
        <begin position="16"/>
        <end position="130"/>
    </location>
</feature>
<reference evidence="2 3" key="1">
    <citation type="submission" date="2017-09" db="EMBL/GenBank/DDBJ databases">
        <authorList>
            <person name="Ehlers B."/>
            <person name="Leendertz F.H."/>
        </authorList>
    </citation>
    <scope>NUCLEOTIDE SEQUENCE [LARGE SCALE GENOMIC DNA]</scope>
    <source>
        <strain evidence="2 3">DJ-1</strain>
    </source>
</reference>
<dbReference type="EMBL" id="NTME01000005">
    <property type="protein sequence ID" value="PBJ96390.1"/>
    <property type="molecule type" value="Genomic_DNA"/>
</dbReference>
<sequence length="151" mass="17955">MDRAQSHLLRRGRFSQPGNIYLITTVTTNRHRTFADLWFARAVIYQLRQAEREEACHSLAWVLMPDHLHWLIQLKDSTLCSLMRRFKSRSSHALYRQGLPRRRVWQAGYQDRALRRENDIVKVARYVICNPLRAGLVTRVGDYPHWDAVWV</sequence>
<accession>A0A2A3M8F4</accession>
<evidence type="ECO:0000313" key="3">
    <source>
        <dbReference type="Proteomes" id="UP000218102"/>
    </source>
</evidence>